<organism evidence="5 6">
    <name type="scientific">Fusibacter paucivorans</name>
    <dbReference type="NCBI Taxonomy" id="76009"/>
    <lineage>
        <taxon>Bacteria</taxon>
        <taxon>Bacillati</taxon>
        <taxon>Bacillota</taxon>
        <taxon>Clostridia</taxon>
        <taxon>Eubacteriales</taxon>
        <taxon>Eubacteriales Family XII. Incertae Sedis</taxon>
        <taxon>Fusibacter</taxon>
    </lineage>
</organism>
<keyword evidence="3" id="KW-0456">Lyase</keyword>
<dbReference type="InterPro" id="IPR040442">
    <property type="entry name" value="Pyrv_kinase-like_dom_sf"/>
</dbReference>
<dbReference type="PANTHER" id="PTHR30502">
    <property type="entry name" value="2-KETO-3-DEOXY-L-RHAMNONATE ALDOLASE"/>
    <property type="match status" value="1"/>
</dbReference>
<evidence type="ECO:0000256" key="3">
    <source>
        <dbReference type="ARBA" id="ARBA00023239"/>
    </source>
</evidence>
<dbReference type="Pfam" id="PF03328">
    <property type="entry name" value="HpcH_HpaI"/>
    <property type="match status" value="1"/>
</dbReference>
<dbReference type="RefSeq" id="WP_213236313.1">
    <property type="nucleotide sequence ID" value="NZ_JAHBCL010000010.1"/>
</dbReference>
<sequence>MAYPSQLSLKAKLSQGGLSVGTYIKLNNAQIVEMIGYSQFDFIIVDARHSAYSYESIMTMIRTANGVGMSAVVRLPSNQEEHILHTIDLGAQGILMPIADELAEIESAATYMRYAPLGRLDFALTTRSGHYGLYESDDYIEGFNEAFTSMVMIENLQMAGRINEICNIRNVDVIFIGVASISAEMGKRGQTNDPEVLAVVRGITETVLRSGKYLGAYAGSMEEVTLYEAWGMHMVAYSSDLLMAAKRFQQAYEELNTFKTKRYETLSKQVEEAKNE</sequence>
<name>A0ABS5PMN8_9FIRM</name>
<protein>
    <recommendedName>
        <fullName evidence="4">HpcH/HpaI aldolase/citrate lyase domain-containing protein</fullName>
    </recommendedName>
</protein>
<evidence type="ECO:0000256" key="2">
    <source>
        <dbReference type="ARBA" id="ARBA00022723"/>
    </source>
</evidence>
<comment type="caution">
    <text evidence="5">The sequence shown here is derived from an EMBL/GenBank/DDBJ whole genome shotgun (WGS) entry which is preliminary data.</text>
</comment>
<gene>
    <name evidence="5" type="ORF">KHM83_07175</name>
</gene>
<evidence type="ECO:0000256" key="1">
    <source>
        <dbReference type="ARBA" id="ARBA00005568"/>
    </source>
</evidence>
<evidence type="ECO:0000313" key="6">
    <source>
        <dbReference type="Proteomes" id="UP000746471"/>
    </source>
</evidence>
<evidence type="ECO:0000259" key="4">
    <source>
        <dbReference type="Pfam" id="PF03328"/>
    </source>
</evidence>
<dbReference type="Gene3D" id="3.20.20.60">
    <property type="entry name" value="Phosphoenolpyruvate-binding domains"/>
    <property type="match status" value="1"/>
</dbReference>
<evidence type="ECO:0000313" key="5">
    <source>
        <dbReference type="EMBL" id="MBS7526455.1"/>
    </source>
</evidence>
<keyword evidence="6" id="KW-1185">Reference proteome</keyword>
<dbReference type="SUPFAM" id="SSF51621">
    <property type="entry name" value="Phosphoenolpyruvate/pyruvate domain"/>
    <property type="match status" value="1"/>
</dbReference>
<dbReference type="InterPro" id="IPR050251">
    <property type="entry name" value="HpcH-HpaI_aldolase"/>
</dbReference>
<dbReference type="InterPro" id="IPR005000">
    <property type="entry name" value="Aldolase/citrate-lyase_domain"/>
</dbReference>
<proteinExistence type="inferred from homology"/>
<feature type="domain" description="HpcH/HpaI aldolase/citrate lyase" evidence="4">
    <location>
        <begin position="21"/>
        <end position="242"/>
    </location>
</feature>
<comment type="similarity">
    <text evidence="1">Belongs to the HpcH/HpaI aldolase family.</text>
</comment>
<keyword evidence="2" id="KW-0479">Metal-binding</keyword>
<reference evidence="5 6" key="1">
    <citation type="submission" date="2021-05" db="EMBL/GenBank/DDBJ databases">
        <title>Fusibacter ferrireducens sp. nov., an anaerobic, sulfur- and Fe-reducing bacterium isolated from the mangrove sediment.</title>
        <authorList>
            <person name="Qiu D."/>
        </authorList>
    </citation>
    <scope>NUCLEOTIDE SEQUENCE [LARGE SCALE GENOMIC DNA]</scope>
    <source>
        <strain evidence="5 6">DSM 12116</strain>
    </source>
</reference>
<dbReference type="PANTHER" id="PTHR30502:SF0">
    <property type="entry name" value="PHOSPHOENOLPYRUVATE CARBOXYLASE FAMILY PROTEIN"/>
    <property type="match status" value="1"/>
</dbReference>
<dbReference type="InterPro" id="IPR015813">
    <property type="entry name" value="Pyrv/PenolPyrv_kinase-like_dom"/>
</dbReference>
<accession>A0ABS5PMN8</accession>
<dbReference type="EMBL" id="JAHBCL010000010">
    <property type="protein sequence ID" value="MBS7526455.1"/>
    <property type="molecule type" value="Genomic_DNA"/>
</dbReference>
<dbReference type="Proteomes" id="UP000746471">
    <property type="component" value="Unassembled WGS sequence"/>
</dbReference>